<gene>
    <name evidence="2" type="ORF">BDV98DRAFT_376140</name>
</gene>
<dbReference type="AlphaFoldDB" id="A0A5C3Q3I1"/>
<protein>
    <submittedName>
        <fullName evidence="2">Uncharacterized protein</fullName>
    </submittedName>
</protein>
<proteinExistence type="predicted"/>
<evidence type="ECO:0000256" key="1">
    <source>
        <dbReference type="SAM" id="MobiDB-lite"/>
    </source>
</evidence>
<organism evidence="2 3">
    <name type="scientific">Pterulicium gracile</name>
    <dbReference type="NCBI Taxonomy" id="1884261"/>
    <lineage>
        <taxon>Eukaryota</taxon>
        <taxon>Fungi</taxon>
        <taxon>Dikarya</taxon>
        <taxon>Basidiomycota</taxon>
        <taxon>Agaricomycotina</taxon>
        <taxon>Agaricomycetes</taxon>
        <taxon>Agaricomycetidae</taxon>
        <taxon>Agaricales</taxon>
        <taxon>Pleurotineae</taxon>
        <taxon>Pterulaceae</taxon>
        <taxon>Pterulicium</taxon>
    </lineage>
</organism>
<dbReference type="OrthoDB" id="3067719at2759"/>
<evidence type="ECO:0000313" key="2">
    <source>
        <dbReference type="EMBL" id="TFK95619.1"/>
    </source>
</evidence>
<feature type="compositionally biased region" description="Low complexity" evidence="1">
    <location>
        <begin position="175"/>
        <end position="194"/>
    </location>
</feature>
<feature type="compositionally biased region" description="Low complexity" evidence="1">
    <location>
        <begin position="210"/>
        <end position="230"/>
    </location>
</feature>
<feature type="region of interest" description="Disordered" evidence="1">
    <location>
        <begin position="265"/>
        <end position="296"/>
    </location>
</feature>
<dbReference type="STRING" id="1884261.A0A5C3Q3I1"/>
<sequence length="296" mass="31338">MVLRARLEGVLSSARKLEGRTRTGNTSRPTSPSPPSSSSTAWLKTQPDCSSSVESFSSSSQNHHARRSSLQLPRTASRPVFTRKRSNTGSSSNPYAPRRGENRNPPLSSSPSDTEAEALDELALLTPPPTPPTHHRAFSPFAHRARSSPAASCPASSPGRTTIGLPHRTPPPPRLLQSRTSPPGTLPTSPTRSGAKPAGFYTHPHPTPPESGSASPSSSDSPPVSPSLCPGNFPPGSRPQFNARKASEHCRAMEGYVSFAAVEGLGSPPDGVDEVDDAREEGGEGRKGWMGMFRRG</sequence>
<keyword evidence="3" id="KW-1185">Reference proteome</keyword>
<feature type="compositionally biased region" description="Low complexity" evidence="1">
    <location>
        <begin position="50"/>
        <end position="60"/>
    </location>
</feature>
<name>A0A5C3Q3I1_9AGAR</name>
<reference evidence="2 3" key="1">
    <citation type="journal article" date="2019" name="Nat. Ecol. Evol.">
        <title>Megaphylogeny resolves global patterns of mushroom evolution.</title>
        <authorList>
            <person name="Varga T."/>
            <person name="Krizsan K."/>
            <person name="Foldi C."/>
            <person name="Dima B."/>
            <person name="Sanchez-Garcia M."/>
            <person name="Sanchez-Ramirez S."/>
            <person name="Szollosi G.J."/>
            <person name="Szarkandi J.G."/>
            <person name="Papp V."/>
            <person name="Albert L."/>
            <person name="Andreopoulos W."/>
            <person name="Angelini C."/>
            <person name="Antonin V."/>
            <person name="Barry K.W."/>
            <person name="Bougher N.L."/>
            <person name="Buchanan P."/>
            <person name="Buyck B."/>
            <person name="Bense V."/>
            <person name="Catcheside P."/>
            <person name="Chovatia M."/>
            <person name="Cooper J."/>
            <person name="Damon W."/>
            <person name="Desjardin D."/>
            <person name="Finy P."/>
            <person name="Geml J."/>
            <person name="Haridas S."/>
            <person name="Hughes K."/>
            <person name="Justo A."/>
            <person name="Karasinski D."/>
            <person name="Kautmanova I."/>
            <person name="Kiss B."/>
            <person name="Kocsube S."/>
            <person name="Kotiranta H."/>
            <person name="LaButti K.M."/>
            <person name="Lechner B.E."/>
            <person name="Liimatainen K."/>
            <person name="Lipzen A."/>
            <person name="Lukacs Z."/>
            <person name="Mihaltcheva S."/>
            <person name="Morgado L.N."/>
            <person name="Niskanen T."/>
            <person name="Noordeloos M.E."/>
            <person name="Ohm R.A."/>
            <person name="Ortiz-Santana B."/>
            <person name="Ovrebo C."/>
            <person name="Racz N."/>
            <person name="Riley R."/>
            <person name="Savchenko A."/>
            <person name="Shiryaev A."/>
            <person name="Soop K."/>
            <person name="Spirin V."/>
            <person name="Szebenyi C."/>
            <person name="Tomsovsky M."/>
            <person name="Tulloss R.E."/>
            <person name="Uehling J."/>
            <person name="Grigoriev I.V."/>
            <person name="Vagvolgyi C."/>
            <person name="Papp T."/>
            <person name="Martin F.M."/>
            <person name="Miettinen O."/>
            <person name="Hibbett D.S."/>
            <person name="Nagy L.G."/>
        </authorList>
    </citation>
    <scope>NUCLEOTIDE SEQUENCE [LARGE SCALE GENOMIC DNA]</scope>
    <source>
        <strain evidence="2 3">CBS 309.79</strain>
    </source>
</reference>
<accession>A0A5C3Q3I1</accession>
<feature type="region of interest" description="Disordered" evidence="1">
    <location>
        <begin position="1"/>
        <end position="247"/>
    </location>
</feature>
<evidence type="ECO:0000313" key="3">
    <source>
        <dbReference type="Proteomes" id="UP000305067"/>
    </source>
</evidence>
<dbReference type="Proteomes" id="UP000305067">
    <property type="component" value="Unassembled WGS sequence"/>
</dbReference>
<feature type="compositionally biased region" description="Low complexity" evidence="1">
    <location>
        <begin position="139"/>
        <end position="158"/>
    </location>
</feature>
<dbReference type="EMBL" id="ML178879">
    <property type="protein sequence ID" value="TFK95619.1"/>
    <property type="molecule type" value="Genomic_DNA"/>
</dbReference>
<feature type="compositionally biased region" description="Low complexity" evidence="1">
    <location>
        <begin position="22"/>
        <end position="40"/>
    </location>
</feature>